<name>A0AAE3LUU1_9RHOB</name>
<dbReference type="EMBL" id="JAOYFC010000004">
    <property type="protein sequence ID" value="MCV6825825.1"/>
    <property type="molecule type" value="Genomic_DNA"/>
</dbReference>
<reference evidence="2" key="1">
    <citation type="submission" date="2022-10" db="EMBL/GenBank/DDBJ databases">
        <authorList>
            <person name="Yue Y."/>
        </authorList>
    </citation>
    <scope>NUCLEOTIDE SEQUENCE</scope>
    <source>
        <strain evidence="2">Z654</strain>
    </source>
</reference>
<evidence type="ECO:0000313" key="2">
    <source>
        <dbReference type="EMBL" id="MCV6825825.1"/>
    </source>
</evidence>
<feature type="chain" id="PRO_5042156144" evidence="1">
    <location>
        <begin position="16"/>
        <end position="134"/>
    </location>
</feature>
<keyword evidence="1" id="KW-0732">Signal</keyword>
<keyword evidence="2" id="KW-0449">Lipoprotein</keyword>
<keyword evidence="3" id="KW-1185">Reference proteome</keyword>
<proteinExistence type="predicted"/>
<dbReference type="Proteomes" id="UP001208041">
    <property type="component" value="Unassembled WGS sequence"/>
</dbReference>
<feature type="signal peptide" evidence="1">
    <location>
        <begin position="1"/>
        <end position="15"/>
    </location>
</feature>
<evidence type="ECO:0000313" key="3">
    <source>
        <dbReference type="Proteomes" id="UP001208041"/>
    </source>
</evidence>
<dbReference type="InterPro" id="IPR039366">
    <property type="entry name" value="Pilotin"/>
</dbReference>
<protein>
    <submittedName>
        <fullName evidence="2">YbaY family lipoprotein</fullName>
    </submittedName>
</protein>
<dbReference type="AlphaFoldDB" id="A0AAE3LUU1"/>
<dbReference type="Pfam" id="PF09619">
    <property type="entry name" value="YscW"/>
    <property type="match status" value="1"/>
</dbReference>
<dbReference type="RefSeq" id="WP_263954776.1">
    <property type="nucleotide sequence ID" value="NZ_JAOYFC010000004.1"/>
</dbReference>
<gene>
    <name evidence="2" type="ORF">OH136_14785</name>
</gene>
<comment type="caution">
    <text evidence="2">The sequence shown here is derived from an EMBL/GenBank/DDBJ whole genome shotgun (WGS) entry which is preliminary data.</text>
</comment>
<evidence type="ECO:0000256" key="1">
    <source>
        <dbReference type="SAM" id="SignalP"/>
    </source>
</evidence>
<sequence length="134" mass="14623">MYRIIAFLVASLAFASASISEELCVAGVCQVEVQFDTGSTEPLPEDAQAYVQLLDVSLMDVAAAPIAGKRIAVSELPMTIDLLFDPAVIDERFTYVATVEIISDRKRIYRNTQSYPVLTKGAQKSVSVMLDAMQ</sequence>
<accession>A0AAE3LUU1</accession>
<organism evidence="2 3">
    <name type="scientific">Halocynthiibacter halioticoli</name>
    <dbReference type="NCBI Taxonomy" id="2986804"/>
    <lineage>
        <taxon>Bacteria</taxon>
        <taxon>Pseudomonadati</taxon>
        <taxon>Pseudomonadota</taxon>
        <taxon>Alphaproteobacteria</taxon>
        <taxon>Rhodobacterales</taxon>
        <taxon>Paracoccaceae</taxon>
        <taxon>Halocynthiibacter</taxon>
    </lineage>
</organism>